<dbReference type="Proteomes" id="UP001233172">
    <property type="component" value="Unassembled WGS sequence"/>
</dbReference>
<name>A0AAD8F131_BIOPF</name>
<keyword evidence="2" id="KW-1185">Reference proteome</keyword>
<dbReference type="AlphaFoldDB" id="A0AAD8F131"/>
<accession>A0AAD8F131</accession>
<feature type="non-terminal residue" evidence="1">
    <location>
        <position position="1"/>
    </location>
</feature>
<sequence length="107" mass="12208">SVSVCSFHYGLNTYLNEFVRLNSTQFPYVTARTSDVQYARDYFTSLGHLITELREAVHSLGEQTPQVATSRTWEASSDIVYMNGWHISNTFSTTLKQWKSLCPTGNF</sequence>
<gene>
    <name evidence="1" type="ORF">Bpfe_024124</name>
</gene>
<evidence type="ECO:0000313" key="1">
    <source>
        <dbReference type="EMBL" id="KAK0046476.1"/>
    </source>
</evidence>
<reference evidence="1" key="1">
    <citation type="journal article" date="2023" name="PLoS Negl. Trop. Dis.">
        <title>A genome sequence for Biomphalaria pfeifferi, the major vector snail for the human-infecting parasite Schistosoma mansoni.</title>
        <authorList>
            <person name="Bu L."/>
            <person name="Lu L."/>
            <person name="Laidemitt M.R."/>
            <person name="Zhang S.M."/>
            <person name="Mutuku M."/>
            <person name="Mkoji G."/>
            <person name="Steinauer M."/>
            <person name="Loker E.S."/>
        </authorList>
    </citation>
    <scope>NUCLEOTIDE SEQUENCE</scope>
    <source>
        <strain evidence="1">KasaAsao</strain>
    </source>
</reference>
<dbReference type="EMBL" id="JASAOG010000165">
    <property type="protein sequence ID" value="KAK0046476.1"/>
    <property type="molecule type" value="Genomic_DNA"/>
</dbReference>
<reference evidence="1" key="2">
    <citation type="submission" date="2023-04" db="EMBL/GenBank/DDBJ databases">
        <authorList>
            <person name="Bu L."/>
            <person name="Lu L."/>
            <person name="Laidemitt M.R."/>
            <person name="Zhang S.M."/>
            <person name="Mutuku M."/>
            <person name="Mkoji G."/>
            <person name="Steinauer M."/>
            <person name="Loker E.S."/>
        </authorList>
    </citation>
    <scope>NUCLEOTIDE SEQUENCE</scope>
    <source>
        <strain evidence="1">KasaAsao</strain>
        <tissue evidence="1">Whole Snail</tissue>
    </source>
</reference>
<proteinExistence type="predicted"/>
<protein>
    <submittedName>
        <fullName evidence="1">Uncharacterized protein</fullName>
    </submittedName>
</protein>
<organism evidence="1 2">
    <name type="scientific">Biomphalaria pfeifferi</name>
    <name type="common">Bloodfluke planorb</name>
    <name type="synonym">Freshwater snail</name>
    <dbReference type="NCBI Taxonomy" id="112525"/>
    <lineage>
        <taxon>Eukaryota</taxon>
        <taxon>Metazoa</taxon>
        <taxon>Spiralia</taxon>
        <taxon>Lophotrochozoa</taxon>
        <taxon>Mollusca</taxon>
        <taxon>Gastropoda</taxon>
        <taxon>Heterobranchia</taxon>
        <taxon>Euthyneura</taxon>
        <taxon>Panpulmonata</taxon>
        <taxon>Hygrophila</taxon>
        <taxon>Lymnaeoidea</taxon>
        <taxon>Planorbidae</taxon>
        <taxon>Biomphalaria</taxon>
    </lineage>
</organism>
<evidence type="ECO:0000313" key="2">
    <source>
        <dbReference type="Proteomes" id="UP001233172"/>
    </source>
</evidence>
<comment type="caution">
    <text evidence="1">The sequence shown here is derived from an EMBL/GenBank/DDBJ whole genome shotgun (WGS) entry which is preliminary data.</text>
</comment>